<dbReference type="Gramene" id="OPUNC01G11590.1">
    <property type="protein sequence ID" value="OPUNC01G11590.1"/>
    <property type="gene ID" value="OPUNC01G11590"/>
</dbReference>
<evidence type="ECO:0000313" key="1">
    <source>
        <dbReference type="EnsemblPlants" id="OPUNC01G11590.1"/>
    </source>
</evidence>
<dbReference type="AlphaFoldDB" id="A0A0E0JH91"/>
<dbReference type="EnsemblPlants" id="OPUNC01G11590.1">
    <property type="protein sequence ID" value="OPUNC01G11590.1"/>
    <property type="gene ID" value="OPUNC01G11590"/>
</dbReference>
<name>A0A0E0JH91_ORYPU</name>
<sequence>MEQIASLCMVTVENFGTICMVSKNCRHMWFSHASLYLLIRKEHAETQEYKKVDLLACINEDNKFSKETREVSGSLLTWRKLCINHRGAATNVCTPGQKESSLFFISSSQLCCFSLGPPSSNHKSVLQSKKIISGTSQDAKQSVVGIRPMLMIAFAELQTA</sequence>
<dbReference type="HOGENOM" id="CLU_1654991_0_0_1"/>
<dbReference type="Proteomes" id="UP000026962">
    <property type="component" value="Chromosome 1"/>
</dbReference>
<reference evidence="1" key="2">
    <citation type="submission" date="2018-05" db="EMBL/GenBank/DDBJ databases">
        <title>OpunRS2 (Oryza punctata Reference Sequence Version 2).</title>
        <authorList>
            <person name="Zhang J."/>
            <person name="Kudrna D."/>
            <person name="Lee S."/>
            <person name="Talag J."/>
            <person name="Welchert J."/>
            <person name="Wing R.A."/>
        </authorList>
    </citation>
    <scope>NUCLEOTIDE SEQUENCE [LARGE SCALE GENOMIC DNA]</scope>
</reference>
<proteinExistence type="predicted"/>
<keyword evidence="2" id="KW-1185">Reference proteome</keyword>
<evidence type="ECO:0000313" key="2">
    <source>
        <dbReference type="Proteomes" id="UP000026962"/>
    </source>
</evidence>
<reference evidence="1" key="1">
    <citation type="submission" date="2015-04" db="UniProtKB">
        <authorList>
            <consortium name="EnsemblPlants"/>
        </authorList>
    </citation>
    <scope>IDENTIFICATION</scope>
</reference>
<protein>
    <submittedName>
        <fullName evidence="1">Uncharacterized protein</fullName>
    </submittedName>
</protein>
<accession>A0A0E0JH91</accession>
<organism evidence="1">
    <name type="scientific">Oryza punctata</name>
    <name type="common">Red rice</name>
    <dbReference type="NCBI Taxonomy" id="4537"/>
    <lineage>
        <taxon>Eukaryota</taxon>
        <taxon>Viridiplantae</taxon>
        <taxon>Streptophyta</taxon>
        <taxon>Embryophyta</taxon>
        <taxon>Tracheophyta</taxon>
        <taxon>Spermatophyta</taxon>
        <taxon>Magnoliopsida</taxon>
        <taxon>Liliopsida</taxon>
        <taxon>Poales</taxon>
        <taxon>Poaceae</taxon>
        <taxon>BOP clade</taxon>
        <taxon>Oryzoideae</taxon>
        <taxon>Oryzeae</taxon>
        <taxon>Oryzinae</taxon>
        <taxon>Oryza</taxon>
    </lineage>
</organism>